<dbReference type="Proteomes" id="UP000295818">
    <property type="component" value="Unassembled WGS sequence"/>
</dbReference>
<protein>
    <submittedName>
        <fullName evidence="5">Regulator of septum formation</fullName>
    </submittedName>
</protein>
<keyword evidence="6" id="KW-1185">Reference proteome</keyword>
<feature type="compositionally biased region" description="Pro residues" evidence="1">
    <location>
        <begin position="1"/>
        <end position="17"/>
    </location>
</feature>
<keyword evidence="2" id="KW-0812">Transmembrane</keyword>
<dbReference type="RefSeq" id="WP_132193143.1">
    <property type="nucleotide sequence ID" value="NZ_SLWM01000017.1"/>
</dbReference>
<sequence>MEPTPPPTGPVGPPGPQDPGYTEPPKGSGPPYPPADPNQPAQSYPPPGQGYPPPQGYPQPGQGGYGQAGPPGPGGYPPGQGGYPPGPGGYGQGGYPPGQGFQPYPGGNQPGQRRGTSTLAILTFIFGLFAFVPVAIVLGIIALTKIAKTGDKGKGLAIAGMALAGLWVAGFIAAAALISPSEPDRDASGQVTTTQNVSSSKLRVGDCVTEIKEGEVRDIKVQPCNQPNGGKVYAVFDLPAGKWPGLAQVQAAAEKGCTDRFKALKQPANQPSDIWYLHPTEDSWSLGDHGTTCLVAPK</sequence>
<accession>A0ABY2BED4</accession>
<evidence type="ECO:0000313" key="6">
    <source>
        <dbReference type="Proteomes" id="UP000295818"/>
    </source>
</evidence>
<evidence type="ECO:0000256" key="1">
    <source>
        <dbReference type="SAM" id="MobiDB-lite"/>
    </source>
</evidence>
<feature type="transmembrane region" description="Helical" evidence="2">
    <location>
        <begin position="119"/>
        <end position="143"/>
    </location>
</feature>
<dbReference type="InterPro" id="IPR026004">
    <property type="entry name" value="Septum_form"/>
</dbReference>
<evidence type="ECO:0000259" key="4">
    <source>
        <dbReference type="Pfam" id="PF13845"/>
    </source>
</evidence>
<proteinExistence type="predicted"/>
<reference evidence="5 6" key="1">
    <citation type="journal article" date="2015" name="Stand. Genomic Sci.">
        <title>Genomic Encyclopedia of Bacterial and Archaeal Type Strains, Phase III: the genomes of soil and plant-associated and newly described type strains.</title>
        <authorList>
            <person name="Whitman W.B."/>
            <person name="Woyke T."/>
            <person name="Klenk H.P."/>
            <person name="Zhou Y."/>
            <person name="Lilburn T.G."/>
            <person name="Beck B.J."/>
            <person name="De Vos P."/>
            <person name="Vandamme P."/>
            <person name="Eisen J.A."/>
            <person name="Garrity G."/>
            <person name="Hugenholtz P."/>
            <person name="Kyrpides N.C."/>
        </authorList>
    </citation>
    <scope>NUCLEOTIDE SEQUENCE [LARGE SCALE GENOMIC DNA]</scope>
    <source>
        <strain evidence="5 6">VKM Ac-2538</strain>
    </source>
</reference>
<feature type="transmembrane region" description="Helical" evidence="2">
    <location>
        <begin position="155"/>
        <end position="178"/>
    </location>
</feature>
<dbReference type="InterPro" id="IPR025241">
    <property type="entry name" value="DUF4190"/>
</dbReference>
<comment type="caution">
    <text evidence="5">The sequence shown here is derived from an EMBL/GenBank/DDBJ whole genome shotgun (WGS) entry which is preliminary data.</text>
</comment>
<feature type="domain" description="Septum formation-related" evidence="4">
    <location>
        <begin position="194"/>
        <end position="293"/>
    </location>
</feature>
<dbReference type="Pfam" id="PF13828">
    <property type="entry name" value="DUF4190"/>
    <property type="match status" value="1"/>
</dbReference>
<keyword evidence="2" id="KW-1133">Transmembrane helix</keyword>
<evidence type="ECO:0000313" key="5">
    <source>
        <dbReference type="EMBL" id="TCO16393.1"/>
    </source>
</evidence>
<keyword evidence="2" id="KW-0472">Membrane</keyword>
<feature type="domain" description="DUF4190" evidence="3">
    <location>
        <begin position="119"/>
        <end position="173"/>
    </location>
</feature>
<evidence type="ECO:0000259" key="3">
    <source>
        <dbReference type="Pfam" id="PF13828"/>
    </source>
</evidence>
<evidence type="ECO:0000256" key="2">
    <source>
        <dbReference type="SAM" id="Phobius"/>
    </source>
</evidence>
<organism evidence="5 6">
    <name type="scientific">Kribbella orskensis</name>
    <dbReference type="NCBI Taxonomy" id="2512216"/>
    <lineage>
        <taxon>Bacteria</taxon>
        <taxon>Bacillati</taxon>
        <taxon>Actinomycetota</taxon>
        <taxon>Actinomycetes</taxon>
        <taxon>Propionibacteriales</taxon>
        <taxon>Kribbellaceae</taxon>
        <taxon>Kribbella</taxon>
    </lineage>
</organism>
<feature type="region of interest" description="Disordered" evidence="1">
    <location>
        <begin position="1"/>
        <end position="112"/>
    </location>
</feature>
<dbReference type="EMBL" id="SLWM01000017">
    <property type="protein sequence ID" value="TCO16393.1"/>
    <property type="molecule type" value="Genomic_DNA"/>
</dbReference>
<name>A0ABY2BED4_9ACTN</name>
<feature type="compositionally biased region" description="Pro residues" evidence="1">
    <location>
        <begin position="27"/>
        <end position="57"/>
    </location>
</feature>
<dbReference type="Pfam" id="PF13845">
    <property type="entry name" value="Septum_form"/>
    <property type="match status" value="1"/>
</dbReference>
<feature type="compositionally biased region" description="Low complexity" evidence="1">
    <location>
        <begin position="98"/>
        <end position="112"/>
    </location>
</feature>
<feature type="compositionally biased region" description="Gly residues" evidence="1">
    <location>
        <begin position="77"/>
        <end position="97"/>
    </location>
</feature>
<gene>
    <name evidence="5" type="ORF">EV644_11747</name>
</gene>